<evidence type="ECO:0000313" key="2">
    <source>
        <dbReference type="EMBL" id="MBB5286720.1"/>
    </source>
</evidence>
<evidence type="ECO:0000313" key="3">
    <source>
        <dbReference type="Proteomes" id="UP000557307"/>
    </source>
</evidence>
<proteinExistence type="predicted"/>
<protein>
    <submittedName>
        <fullName evidence="2">PIN domain nuclease of toxin-antitoxin system</fullName>
    </submittedName>
</protein>
<dbReference type="PANTHER" id="PTHR36173">
    <property type="entry name" value="RIBONUCLEASE VAPC16-RELATED"/>
    <property type="match status" value="1"/>
</dbReference>
<dbReference type="Gene3D" id="3.40.50.1010">
    <property type="entry name" value="5'-nuclease"/>
    <property type="match status" value="1"/>
</dbReference>
<dbReference type="InterPro" id="IPR002716">
    <property type="entry name" value="PIN_dom"/>
</dbReference>
<name>A0A840U3N2_9BACT</name>
<dbReference type="Proteomes" id="UP000557307">
    <property type="component" value="Unassembled WGS sequence"/>
</dbReference>
<dbReference type="PANTHER" id="PTHR36173:SF2">
    <property type="entry name" value="RIBONUCLEASE VAPC16"/>
    <property type="match status" value="1"/>
</dbReference>
<keyword evidence="3" id="KW-1185">Reference proteome</keyword>
<dbReference type="InterPro" id="IPR029060">
    <property type="entry name" value="PIN-like_dom_sf"/>
</dbReference>
<comment type="caution">
    <text evidence="2">The sequence shown here is derived from an EMBL/GenBank/DDBJ whole genome shotgun (WGS) entry which is preliminary data.</text>
</comment>
<dbReference type="EMBL" id="JACHGF010000011">
    <property type="protein sequence ID" value="MBB5286720.1"/>
    <property type="molecule type" value="Genomic_DNA"/>
</dbReference>
<reference evidence="2 3" key="1">
    <citation type="submission" date="2020-08" db="EMBL/GenBank/DDBJ databases">
        <title>Genomic Encyclopedia of Type Strains, Phase IV (KMG-IV): sequencing the most valuable type-strain genomes for metagenomic binning, comparative biology and taxonomic classification.</title>
        <authorList>
            <person name="Goeker M."/>
        </authorList>
    </citation>
    <scope>NUCLEOTIDE SEQUENCE [LARGE SCALE GENOMIC DNA]</scope>
    <source>
        <strain evidence="2 3">DSM 105074</strain>
    </source>
</reference>
<dbReference type="InterPro" id="IPR041705">
    <property type="entry name" value="PIN_Sll0205"/>
</dbReference>
<gene>
    <name evidence="2" type="ORF">HNQ92_004881</name>
</gene>
<dbReference type="InterPro" id="IPR052919">
    <property type="entry name" value="TA_system_RNase"/>
</dbReference>
<feature type="domain" description="PIN" evidence="1">
    <location>
        <begin position="4"/>
        <end position="123"/>
    </location>
</feature>
<dbReference type="Pfam" id="PF01850">
    <property type="entry name" value="PIN"/>
    <property type="match status" value="1"/>
</dbReference>
<accession>A0A840U3N2</accession>
<evidence type="ECO:0000259" key="1">
    <source>
        <dbReference type="Pfam" id="PF01850"/>
    </source>
</evidence>
<organism evidence="2 3">
    <name type="scientific">Rhabdobacter roseus</name>
    <dbReference type="NCBI Taxonomy" id="1655419"/>
    <lineage>
        <taxon>Bacteria</taxon>
        <taxon>Pseudomonadati</taxon>
        <taxon>Bacteroidota</taxon>
        <taxon>Cytophagia</taxon>
        <taxon>Cytophagales</taxon>
        <taxon>Cytophagaceae</taxon>
        <taxon>Rhabdobacter</taxon>
    </lineage>
</organism>
<sequence>MPLLLDTHALLWFIGGDNQLSAQARKLIEDPSNRVMVSTISLVEMTIKIKLNKLSLKKPLNEIYRDIRSAFIEVLPISPSHLIEYQNVPLYAEHRDPFDRLIIATAVVEKPEVISLDPKFQYYKDLVDIRW</sequence>
<dbReference type="AlphaFoldDB" id="A0A840U3N2"/>
<dbReference type="CDD" id="cd09872">
    <property type="entry name" value="PIN_Sll0205-like"/>
    <property type="match status" value="1"/>
</dbReference>
<dbReference type="RefSeq" id="WP_184178128.1">
    <property type="nucleotide sequence ID" value="NZ_JACHGF010000011.1"/>
</dbReference>
<dbReference type="SUPFAM" id="SSF88723">
    <property type="entry name" value="PIN domain-like"/>
    <property type="match status" value="1"/>
</dbReference>